<proteinExistence type="predicted"/>
<dbReference type="OrthoDB" id="2910287at2759"/>
<reference evidence="2 3" key="1">
    <citation type="journal article" date="2018" name="Nat. Ecol. Evol.">
        <title>Pezizomycetes genomes reveal the molecular basis of ectomycorrhizal truffle lifestyle.</title>
        <authorList>
            <person name="Murat C."/>
            <person name="Payen T."/>
            <person name="Noel B."/>
            <person name="Kuo A."/>
            <person name="Morin E."/>
            <person name="Chen J."/>
            <person name="Kohler A."/>
            <person name="Krizsan K."/>
            <person name="Balestrini R."/>
            <person name="Da Silva C."/>
            <person name="Montanini B."/>
            <person name="Hainaut M."/>
            <person name="Levati E."/>
            <person name="Barry K.W."/>
            <person name="Belfiori B."/>
            <person name="Cichocki N."/>
            <person name="Clum A."/>
            <person name="Dockter R.B."/>
            <person name="Fauchery L."/>
            <person name="Guy J."/>
            <person name="Iotti M."/>
            <person name="Le Tacon F."/>
            <person name="Lindquist E.A."/>
            <person name="Lipzen A."/>
            <person name="Malagnac F."/>
            <person name="Mello A."/>
            <person name="Molinier V."/>
            <person name="Miyauchi S."/>
            <person name="Poulain J."/>
            <person name="Riccioni C."/>
            <person name="Rubini A."/>
            <person name="Sitrit Y."/>
            <person name="Splivallo R."/>
            <person name="Traeger S."/>
            <person name="Wang M."/>
            <person name="Zifcakova L."/>
            <person name="Wipf D."/>
            <person name="Zambonelli A."/>
            <person name="Paolocci F."/>
            <person name="Nowrousian M."/>
            <person name="Ottonello S."/>
            <person name="Baldrian P."/>
            <person name="Spatafora J.W."/>
            <person name="Henrissat B."/>
            <person name="Nagy L.G."/>
            <person name="Aury J.M."/>
            <person name="Wincker P."/>
            <person name="Grigoriev I.V."/>
            <person name="Bonfante P."/>
            <person name="Martin F.M."/>
        </authorList>
    </citation>
    <scope>NUCLEOTIDE SEQUENCE [LARGE SCALE GENOMIC DNA]</scope>
    <source>
        <strain evidence="2 3">RN42</strain>
    </source>
</reference>
<dbReference type="Proteomes" id="UP000275078">
    <property type="component" value="Unassembled WGS sequence"/>
</dbReference>
<organism evidence="2 3">
    <name type="scientific">Ascobolus immersus RN42</name>
    <dbReference type="NCBI Taxonomy" id="1160509"/>
    <lineage>
        <taxon>Eukaryota</taxon>
        <taxon>Fungi</taxon>
        <taxon>Dikarya</taxon>
        <taxon>Ascomycota</taxon>
        <taxon>Pezizomycotina</taxon>
        <taxon>Pezizomycetes</taxon>
        <taxon>Pezizales</taxon>
        <taxon>Ascobolaceae</taxon>
        <taxon>Ascobolus</taxon>
    </lineage>
</organism>
<evidence type="ECO:0000313" key="3">
    <source>
        <dbReference type="Proteomes" id="UP000275078"/>
    </source>
</evidence>
<evidence type="ECO:0000256" key="1">
    <source>
        <dbReference type="SAM" id="SignalP"/>
    </source>
</evidence>
<protein>
    <recommendedName>
        <fullName evidence="4">Secreted protein</fullName>
    </recommendedName>
</protein>
<evidence type="ECO:0000313" key="2">
    <source>
        <dbReference type="EMBL" id="RPA75483.1"/>
    </source>
</evidence>
<name>A0A3N4HNR6_ASCIM</name>
<keyword evidence="3" id="KW-1185">Reference proteome</keyword>
<keyword evidence="1" id="KW-0732">Signal</keyword>
<feature type="signal peptide" evidence="1">
    <location>
        <begin position="1"/>
        <end position="18"/>
    </location>
</feature>
<feature type="chain" id="PRO_5018140299" description="Secreted protein" evidence="1">
    <location>
        <begin position="19"/>
        <end position="130"/>
    </location>
</feature>
<gene>
    <name evidence="2" type="ORF">BJ508DRAFT_418139</name>
</gene>
<dbReference type="EMBL" id="ML119763">
    <property type="protein sequence ID" value="RPA75483.1"/>
    <property type="molecule type" value="Genomic_DNA"/>
</dbReference>
<accession>A0A3N4HNR6</accession>
<dbReference type="AlphaFoldDB" id="A0A3N4HNR6"/>
<evidence type="ECO:0008006" key="4">
    <source>
        <dbReference type="Google" id="ProtNLM"/>
    </source>
</evidence>
<sequence>MKFTCPFLALLALPLTFAAPAPNPEPANDITKRGLPGNVYICSGANWTNDCRIVHVGTTGVNTCVKLPYNTVGSIGPDPNTYCIVYEGSSKPPCDSNAPSVGLFNPGNADLYTFGDGFGYRAKYIACWGY</sequence>